<evidence type="ECO:0000256" key="7">
    <source>
        <dbReference type="ARBA" id="ARBA00022729"/>
    </source>
</evidence>
<evidence type="ECO:0000256" key="6">
    <source>
        <dbReference type="ARBA" id="ARBA00022723"/>
    </source>
</evidence>
<reference evidence="11" key="1">
    <citation type="submission" date="2021-01" db="EMBL/GenBank/DDBJ databases">
        <authorList>
            <person name="Kaushik A."/>
        </authorList>
    </citation>
    <scope>NUCLEOTIDE SEQUENCE</scope>
    <source>
        <strain evidence="11">AG1-1C</strain>
    </source>
</reference>
<dbReference type="GO" id="GO:0004000">
    <property type="term" value="F:adenosine deaminase activity"/>
    <property type="evidence" value="ECO:0007669"/>
    <property type="project" value="TreeGrafter"/>
</dbReference>
<evidence type="ECO:0000313" key="12">
    <source>
        <dbReference type="Proteomes" id="UP000663846"/>
    </source>
</evidence>
<dbReference type="Gene3D" id="3.20.20.140">
    <property type="entry name" value="Metal-dependent hydrolases"/>
    <property type="match status" value="1"/>
</dbReference>
<name>A0A8H2WCR4_9AGAM</name>
<dbReference type="GO" id="GO:0046103">
    <property type="term" value="P:inosine biosynthetic process"/>
    <property type="evidence" value="ECO:0007669"/>
    <property type="project" value="TreeGrafter"/>
</dbReference>
<dbReference type="InterPro" id="IPR001365">
    <property type="entry name" value="A_deaminase_dom"/>
</dbReference>
<evidence type="ECO:0000256" key="9">
    <source>
        <dbReference type="ARBA" id="ARBA00047764"/>
    </source>
</evidence>
<evidence type="ECO:0000256" key="2">
    <source>
        <dbReference type="ARBA" id="ARBA00004613"/>
    </source>
</evidence>
<keyword evidence="7" id="KW-0732">Signal</keyword>
<dbReference type="InterPro" id="IPR006330">
    <property type="entry name" value="Ado/ade_deaminase"/>
</dbReference>
<evidence type="ECO:0000256" key="3">
    <source>
        <dbReference type="ARBA" id="ARBA00006083"/>
    </source>
</evidence>
<dbReference type="AlphaFoldDB" id="A0A8H2WCR4"/>
<sequence length="533" mass="60595">MGGIDSDINEYARRRASLITAEQTLRFDAKAIASATENERFATEIVNDLREREAKEIWEAGEGMFVRPGMRFLATKDIIMNTELYQTIRKLPKGGLLRGHMNNMCDVGFIYRLALEYPAIHIRVNSRIIPNAPLPLPELKPLAPKLALEYTNTPSLTSADYIPGTWLSLGKARDGYSYGGPEAFDEWILGLLSLSADEPAKDYAMLAKTRKKFRGCYHLVRGIVCYEPALKRFFRRILMSLIEDGVCYAEIRGNFSYKMDVWENGSETLSHRDYLVLFDQAVQEVKRKMKLEGREDEFIGAKLIYCVYRTFTKRKLQWYLNDCIALKTEFPGLIAGFDFLGPERQGNLLSYYLEPLMWFRKETSRRGLDIPFLFLAGAPVSNEEKAESNLYDAILLGTKRIGHGLDLAKHPLLVQMVKEQGAAVEVCLISNEIMGFTPLLHHPLTTLIGYGVPVVLCPDNPGTYGYTGLSPEFFQAMVCSTKSNLLSLKQLAEQSLQYSCLNKEEMKIAYEAWERRWYNFVDGLVGGRLESKH</sequence>
<accession>A0A8H2WCR4</accession>
<dbReference type="InterPro" id="IPR032466">
    <property type="entry name" value="Metal_Hydrolase"/>
</dbReference>
<evidence type="ECO:0000256" key="4">
    <source>
        <dbReference type="ARBA" id="ARBA00012784"/>
    </source>
</evidence>
<keyword evidence="5" id="KW-0964">Secreted</keyword>
<proteinExistence type="inferred from homology"/>
<gene>
    <name evidence="11" type="ORF">RDB_LOCUS13259</name>
</gene>
<dbReference type="EMBL" id="CAJMWS010000069">
    <property type="protein sequence ID" value="CAE6353776.1"/>
    <property type="molecule type" value="Genomic_DNA"/>
</dbReference>
<dbReference type="Proteomes" id="UP000663846">
    <property type="component" value="Unassembled WGS sequence"/>
</dbReference>
<dbReference type="PANTHER" id="PTHR11409:SF39">
    <property type="entry name" value="ADENOSINE DEAMINASE 2"/>
    <property type="match status" value="1"/>
</dbReference>
<dbReference type="GO" id="GO:0006154">
    <property type="term" value="P:adenosine catabolic process"/>
    <property type="evidence" value="ECO:0007669"/>
    <property type="project" value="TreeGrafter"/>
</dbReference>
<comment type="caution">
    <text evidence="11">The sequence shown here is derived from an EMBL/GenBank/DDBJ whole genome shotgun (WGS) entry which is preliminary data.</text>
</comment>
<keyword evidence="8" id="KW-0378">Hydrolase</keyword>
<dbReference type="EC" id="3.5.4.4" evidence="4"/>
<organism evidence="11 12">
    <name type="scientific">Rhizoctonia solani</name>
    <dbReference type="NCBI Taxonomy" id="456999"/>
    <lineage>
        <taxon>Eukaryota</taxon>
        <taxon>Fungi</taxon>
        <taxon>Dikarya</taxon>
        <taxon>Basidiomycota</taxon>
        <taxon>Agaricomycotina</taxon>
        <taxon>Agaricomycetes</taxon>
        <taxon>Cantharellales</taxon>
        <taxon>Ceratobasidiaceae</taxon>
        <taxon>Rhizoctonia</taxon>
    </lineage>
</organism>
<dbReference type="FunFam" id="3.20.20.140:FF:000017">
    <property type="entry name" value="Adenosine deaminase 2"/>
    <property type="match status" value="1"/>
</dbReference>
<evidence type="ECO:0000256" key="8">
    <source>
        <dbReference type="ARBA" id="ARBA00022801"/>
    </source>
</evidence>
<feature type="domain" description="Adenosine deaminase" evidence="10">
    <location>
        <begin position="211"/>
        <end position="506"/>
    </location>
</feature>
<protein>
    <recommendedName>
        <fullName evidence="4">adenosine deaminase</fullName>
        <ecNumber evidence="4">3.5.4.4</ecNumber>
    </recommendedName>
</protein>
<dbReference type="PANTHER" id="PTHR11409">
    <property type="entry name" value="ADENOSINE DEAMINASE"/>
    <property type="match status" value="1"/>
</dbReference>
<dbReference type="GO" id="GO:0046872">
    <property type="term" value="F:metal ion binding"/>
    <property type="evidence" value="ECO:0007669"/>
    <property type="project" value="UniProtKB-KW"/>
</dbReference>
<comment type="subcellular location">
    <subcellularLocation>
        <location evidence="2">Secreted</location>
    </subcellularLocation>
</comment>
<keyword evidence="6" id="KW-0479">Metal-binding</keyword>
<evidence type="ECO:0000256" key="1">
    <source>
        <dbReference type="ARBA" id="ARBA00001947"/>
    </source>
</evidence>
<comment type="cofactor">
    <cofactor evidence="1">
        <name>Zn(2+)</name>
        <dbReference type="ChEBI" id="CHEBI:29105"/>
    </cofactor>
</comment>
<evidence type="ECO:0000259" key="10">
    <source>
        <dbReference type="Pfam" id="PF00962"/>
    </source>
</evidence>
<dbReference type="Pfam" id="PF00962">
    <property type="entry name" value="A_deaminase"/>
    <property type="match status" value="1"/>
</dbReference>
<evidence type="ECO:0000313" key="11">
    <source>
        <dbReference type="EMBL" id="CAE6353776.1"/>
    </source>
</evidence>
<evidence type="ECO:0000256" key="5">
    <source>
        <dbReference type="ARBA" id="ARBA00022525"/>
    </source>
</evidence>
<comment type="similarity">
    <text evidence="3">Belongs to the metallo-dependent hydrolases superfamily. Adenosine and AMP deaminases family. ADGF subfamily.</text>
</comment>
<dbReference type="SUPFAM" id="SSF51556">
    <property type="entry name" value="Metallo-dependent hydrolases"/>
    <property type="match status" value="1"/>
</dbReference>
<comment type="catalytic activity">
    <reaction evidence="9">
        <text>adenosine + H2O + H(+) = inosine + NH4(+)</text>
        <dbReference type="Rhea" id="RHEA:24408"/>
        <dbReference type="ChEBI" id="CHEBI:15377"/>
        <dbReference type="ChEBI" id="CHEBI:15378"/>
        <dbReference type="ChEBI" id="CHEBI:16335"/>
        <dbReference type="ChEBI" id="CHEBI:17596"/>
        <dbReference type="ChEBI" id="CHEBI:28938"/>
        <dbReference type="EC" id="3.5.4.4"/>
    </reaction>
</comment>
<dbReference type="GO" id="GO:0005576">
    <property type="term" value="C:extracellular region"/>
    <property type="evidence" value="ECO:0007669"/>
    <property type="project" value="UniProtKB-SubCell"/>
</dbReference>